<dbReference type="SUPFAM" id="SSF47616">
    <property type="entry name" value="GST C-terminal domain-like"/>
    <property type="match status" value="1"/>
</dbReference>
<gene>
    <name evidence="5" type="ORF">BOH78_3046</name>
    <name evidence="4" type="ORF">BOH78_5196</name>
    <name evidence="3" type="ORF">JL09_g1768</name>
</gene>
<dbReference type="EMBL" id="MQVM01000014">
    <property type="protein sequence ID" value="ONH73514.1"/>
    <property type="molecule type" value="Genomic_DNA"/>
</dbReference>
<evidence type="ECO:0000313" key="7">
    <source>
        <dbReference type="Proteomes" id="UP000189274"/>
    </source>
</evidence>
<accession>A0A099P4F4</accession>
<keyword evidence="4" id="KW-0251">Elongation factor</keyword>
<name>A0A099P4F4_PICKU</name>
<sequence length="240" mass="26893">MSQGILYGTVHTRTILAVGLIRSFHLDIEVLKKGFPGHIEHFPNGKVPALVAADGLLLQEVIAVLFYLVSLHDPSSPLLGSDIRSKALVLKYLSWGTTEFMRPVTVAADNILGRSSCPYNKRLVDDAVAQINIHVQELEERLIYKTFLVGERITLADLFVATCFYRPFGLLLDSQWRQDHPILMRWFKTVVASPYLSYFFDSFEYATQQASPSTVSLKIEDRNNDGRDPVGAVVKGQGRP</sequence>
<dbReference type="EMBL" id="MQVM01000106">
    <property type="protein sequence ID" value="ONH70469.1"/>
    <property type="molecule type" value="Genomic_DNA"/>
</dbReference>
<dbReference type="GO" id="GO:0003746">
    <property type="term" value="F:translation elongation factor activity"/>
    <property type="evidence" value="ECO:0007669"/>
    <property type="project" value="UniProtKB-KW"/>
</dbReference>
<dbReference type="AlphaFoldDB" id="A0A099P4F4"/>
<evidence type="ECO:0000259" key="2">
    <source>
        <dbReference type="PROSITE" id="PS50405"/>
    </source>
</evidence>
<dbReference type="SUPFAM" id="SSF52833">
    <property type="entry name" value="Thioredoxin-like"/>
    <property type="match status" value="1"/>
</dbReference>
<feature type="domain" description="GST C-terminal" evidence="2">
    <location>
        <begin position="82"/>
        <end position="213"/>
    </location>
</feature>
<evidence type="ECO:0000313" key="6">
    <source>
        <dbReference type="Proteomes" id="UP000029867"/>
    </source>
</evidence>
<dbReference type="HOGENOM" id="CLU_011226_3_2_1"/>
<keyword evidence="4" id="KW-0648">Protein biosynthesis</keyword>
<feature type="compositionally biased region" description="Basic and acidic residues" evidence="1">
    <location>
        <begin position="219"/>
        <end position="228"/>
    </location>
</feature>
<dbReference type="GO" id="GO:0005634">
    <property type="term" value="C:nucleus"/>
    <property type="evidence" value="ECO:0007669"/>
    <property type="project" value="TreeGrafter"/>
</dbReference>
<dbReference type="InterPro" id="IPR036249">
    <property type="entry name" value="Thioredoxin-like_sf"/>
</dbReference>
<dbReference type="PANTHER" id="PTHR43986:SF1">
    <property type="entry name" value="ELONGATION FACTOR 1-GAMMA"/>
    <property type="match status" value="1"/>
</dbReference>
<dbReference type="Gene3D" id="3.40.30.10">
    <property type="entry name" value="Glutaredoxin"/>
    <property type="match status" value="1"/>
</dbReference>
<dbReference type="InterPro" id="IPR010987">
    <property type="entry name" value="Glutathione-S-Trfase_C-like"/>
</dbReference>
<organism evidence="3 6">
    <name type="scientific">Pichia kudriavzevii</name>
    <name type="common">Yeast</name>
    <name type="synonym">Issatchenkia orientalis</name>
    <dbReference type="NCBI Taxonomy" id="4909"/>
    <lineage>
        <taxon>Eukaryota</taxon>
        <taxon>Fungi</taxon>
        <taxon>Dikarya</taxon>
        <taxon>Ascomycota</taxon>
        <taxon>Saccharomycotina</taxon>
        <taxon>Pichiomycetes</taxon>
        <taxon>Pichiales</taxon>
        <taxon>Pichiaceae</taxon>
        <taxon>Pichia</taxon>
    </lineage>
</organism>
<dbReference type="VEuPathDB" id="FungiDB:C5L36_0B04420"/>
<dbReference type="InterPro" id="IPR004046">
    <property type="entry name" value="GST_C"/>
</dbReference>
<proteinExistence type="predicted"/>
<comment type="caution">
    <text evidence="3">The sequence shown here is derived from an EMBL/GenBank/DDBJ whole genome shotgun (WGS) entry which is preliminary data.</text>
</comment>
<feature type="region of interest" description="Disordered" evidence="1">
    <location>
        <begin position="219"/>
        <end position="240"/>
    </location>
</feature>
<dbReference type="PROSITE" id="PS50405">
    <property type="entry name" value="GST_CTER"/>
    <property type="match status" value="1"/>
</dbReference>
<dbReference type="Proteomes" id="UP000189274">
    <property type="component" value="Unassembled WGS sequence"/>
</dbReference>
<dbReference type="eggNOG" id="KOG0867">
    <property type="taxonomic scope" value="Eukaryota"/>
</dbReference>
<protein>
    <submittedName>
        <fullName evidence="4">Elongation factor 1-gamma 1</fullName>
    </submittedName>
</protein>
<dbReference type="CDD" id="cd03181">
    <property type="entry name" value="GST_C_EF1Bgamma_like"/>
    <property type="match status" value="1"/>
</dbReference>
<reference evidence="6" key="1">
    <citation type="journal article" date="2014" name="Microb. Cell Fact.">
        <title>Exploiting Issatchenkia orientalis SD108 for succinic acid production.</title>
        <authorList>
            <person name="Xiao H."/>
            <person name="Shao Z."/>
            <person name="Jiang Y."/>
            <person name="Dole S."/>
            <person name="Zhao H."/>
        </authorList>
    </citation>
    <scope>NUCLEOTIDE SEQUENCE [LARGE SCALE GENOMIC DNA]</scope>
    <source>
        <strain evidence="6">SD108</strain>
    </source>
</reference>
<dbReference type="Pfam" id="PF00043">
    <property type="entry name" value="GST_C"/>
    <property type="match status" value="1"/>
</dbReference>
<dbReference type="FunFam" id="1.20.1050.10:FF:000006">
    <property type="entry name" value="Elongation factor 1 gamma"/>
    <property type="match status" value="1"/>
</dbReference>
<dbReference type="Proteomes" id="UP000029867">
    <property type="component" value="Unassembled WGS sequence"/>
</dbReference>
<dbReference type="Gene3D" id="1.20.1050.10">
    <property type="match status" value="1"/>
</dbReference>
<dbReference type="EMBL" id="JQFK01000012">
    <property type="protein sequence ID" value="KGK39122.1"/>
    <property type="molecule type" value="Genomic_DNA"/>
</dbReference>
<evidence type="ECO:0000256" key="1">
    <source>
        <dbReference type="SAM" id="MobiDB-lite"/>
    </source>
</evidence>
<evidence type="ECO:0000313" key="4">
    <source>
        <dbReference type="EMBL" id="ONH70469.1"/>
    </source>
</evidence>
<reference evidence="7" key="3">
    <citation type="journal article" date="2017" name="Genome Announc.">
        <title>Genome sequences of Cyberlindnera fabianii 65, Pichia kudriavzevii 129, and Saccharomyces cerevisiae 131 isolated from fermented masau fruits in Zimbabwe.</title>
        <authorList>
            <person name="van Rijswijck I.M.H."/>
            <person name="Derks M.F.L."/>
            <person name="Abee T."/>
            <person name="de Ridder D."/>
            <person name="Smid E.J."/>
        </authorList>
    </citation>
    <scope>NUCLEOTIDE SEQUENCE [LARGE SCALE GENOMIC DNA]</scope>
    <source>
        <strain evidence="7">129</strain>
    </source>
</reference>
<reference evidence="4" key="4">
    <citation type="submission" date="2017-01" db="EMBL/GenBank/DDBJ databases">
        <authorList>
            <person name="Mah S.A."/>
            <person name="Swanson W.J."/>
            <person name="Moy G.W."/>
            <person name="Vacquier V.D."/>
        </authorList>
    </citation>
    <scope>NUCLEOTIDE SEQUENCE [LARGE SCALE GENOMIC DNA]</scope>
    <source>
        <strain evidence="4">129</strain>
    </source>
</reference>
<dbReference type="PANTHER" id="PTHR43986">
    <property type="entry name" value="ELONGATION FACTOR 1-GAMMA"/>
    <property type="match status" value="1"/>
</dbReference>
<dbReference type="InterPro" id="IPR036282">
    <property type="entry name" value="Glutathione-S-Trfase_C_sf"/>
</dbReference>
<evidence type="ECO:0000313" key="5">
    <source>
        <dbReference type="EMBL" id="ONH73514.1"/>
    </source>
</evidence>
<dbReference type="InterPro" id="IPR050802">
    <property type="entry name" value="EF-GSTs"/>
</dbReference>
<evidence type="ECO:0000313" key="3">
    <source>
        <dbReference type="EMBL" id="KGK39122.1"/>
    </source>
</evidence>
<dbReference type="GO" id="GO:0005737">
    <property type="term" value="C:cytoplasm"/>
    <property type="evidence" value="ECO:0007669"/>
    <property type="project" value="TreeGrafter"/>
</dbReference>
<reference evidence="3" key="2">
    <citation type="submission" date="2014-08" db="EMBL/GenBank/DDBJ databases">
        <title>Exploiting Issatchenkia orientalis SD108 for Succinic Acid Production.</title>
        <authorList>
            <person name="Xiao H."/>
            <person name="Shao Z."/>
            <person name="Jiang Y."/>
            <person name="Dole S."/>
            <person name="Zhao H."/>
        </authorList>
    </citation>
    <scope>NUCLEOTIDE SEQUENCE [LARGE SCALE GENOMIC DNA]</scope>
    <source>
        <strain evidence="3">SD108</strain>
    </source>
</reference>